<dbReference type="EMBL" id="JAENHL010000007">
    <property type="protein sequence ID" value="MBK1868581.1"/>
    <property type="molecule type" value="Genomic_DNA"/>
</dbReference>
<evidence type="ECO:0000313" key="1">
    <source>
        <dbReference type="EMBL" id="MBK1868581.1"/>
    </source>
</evidence>
<evidence type="ECO:0000313" key="2">
    <source>
        <dbReference type="Proteomes" id="UP000616151"/>
    </source>
</evidence>
<gene>
    <name evidence="1" type="ORF">JHL16_19660</name>
</gene>
<keyword evidence="2" id="KW-1185">Reference proteome</keyword>
<organism evidence="1 2">
    <name type="scientific">Taklimakanibacter albus</name>
    <dbReference type="NCBI Taxonomy" id="2800327"/>
    <lineage>
        <taxon>Bacteria</taxon>
        <taxon>Pseudomonadati</taxon>
        <taxon>Pseudomonadota</taxon>
        <taxon>Alphaproteobacteria</taxon>
        <taxon>Hyphomicrobiales</taxon>
        <taxon>Aestuariivirgaceae</taxon>
        <taxon>Taklimakanibacter</taxon>
    </lineage>
</organism>
<protein>
    <submittedName>
        <fullName evidence="1">Aldehyde dehydrogenase family protein</fullName>
    </submittedName>
</protein>
<reference evidence="1" key="1">
    <citation type="submission" date="2021-01" db="EMBL/GenBank/DDBJ databases">
        <authorList>
            <person name="Sun Q."/>
        </authorList>
    </citation>
    <scope>NUCLEOTIDE SEQUENCE</scope>
    <source>
        <strain evidence="1">YIM B02566</strain>
    </source>
</reference>
<accession>A0ACC5R7W5</accession>
<dbReference type="Proteomes" id="UP000616151">
    <property type="component" value="Unassembled WGS sequence"/>
</dbReference>
<proteinExistence type="predicted"/>
<name>A0ACC5R7W5_9HYPH</name>
<comment type="caution">
    <text evidence="1">The sequence shown here is derived from an EMBL/GenBank/DDBJ whole genome shotgun (WGS) entry which is preliminary data.</text>
</comment>
<sequence length="523" mass="56400">MAKALPRVTYSNIGADFAPLHDWLDEALPGFRKSMLGQAWPNVMAGRHDVSGRAYEVRCPFERDLVVARLVSADRKAVAAAVRAGRDAFPVWSGMGWKTRVKILRKWAKEIERRKYELGMAALYEVGKSRLEAVGEAEEAIHLVNWYCDEMERSKGFSQPMQRAHVDEETTCLLKPVGVFAVISPFNFPVALACNMLGAALVAGNTAVFKPSPQSGLTSALLMETVEAAGIPSGVINLINGSEAGPLLVDAEGVDGVAFTGTHQTGMRIYRKLASSAYARPVICEMGGKNPAYVTATADLDMAVEGLIRSAFGLQGEKCSSCSVVYVDETVKEDLLGRLKAQAQAIIVGNPEDRRTFMGPLIDEAAVERYQKVAKAARLKGRIIHGGERLPGPLFNKGHFVAPMVVAELPPDHWINKDELILPVLSVVAVGSLAEGVALGNRNVYGLCAGLYSGSPKEIETFLGLAEAGVLYVNRRTGATTGAWPGEQTFCGWKGSGIDGKGGFGPFTIPRYMREQSLTIMRG</sequence>